<protein>
    <recommendedName>
        <fullName evidence="5">Ubiquitin-like protease family profile domain-containing protein</fullName>
    </recommendedName>
</protein>
<keyword evidence="2" id="KW-1133">Transmembrane helix</keyword>
<feature type="compositionally biased region" description="Polar residues" evidence="1">
    <location>
        <begin position="853"/>
        <end position="871"/>
    </location>
</feature>
<feature type="transmembrane region" description="Helical" evidence="2">
    <location>
        <begin position="180"/>
        <end position="197"/>
    </location>
</feature>
<gene>
    <name evidence="3" type="ORF">HDK90DRAFT_552781</name>
</gene>
<name>A0ABR1YR85_9PEZI</name>
<feature type="region of interest" description="Disordered" evidence="1">
    <location>
        <begin position="647"/>
        <end position="906"/>
    </location>
</feature>
<feature type="compositionally biased region" description="Low complexity" evidence="1">
    <location>
        <begin position="741"/>
        <end position="767"/>
    </location>
</feature>
<feature type="compositionally biased region" description="Low complexity" evidence="1">
    <location>
        <begin position="814"/>
        <end position="852"/>
    </location>
</feature>
<reference evidence="3 4" key="1">
    <citation type="submission" date="2024-04" db="EMBL/GenBank/DDBJ databases">
        <title>Phyllosticta paracitricarpa is synonymous to the EU quarantine fungus P. citricarpa based on phylogenomic analyses.</title>
        <authorList>
            <consortium name="Lawrence Berkeley National Laboratory"/>
            <person name="Van Ingen-Buijs V.A."/>
            <person name="Van Westerhoven A.C."/>
            <person name="Haridas S."/>
            <person name="Skiadas P."/>
            <person name="Martin F."/>
            <person name="Groenewald J.Z."/>
            <person name="Crous P.W."/>
            <person name="Seidl M.F."/>
        </authorList>
    </citation>
    <scope>NUCLEOTIDE SEQUENCE [LARGE SCALE GENOMIC DNA]</scope>
    <source>
        <strain evidence="3 4">CBS 123374</strain>
    </source>
</reference>
<evidence type="ECO:0000256" key="1">
    <source>
        <dbReference type="SAM" id="MobiDB-lite"/>
    </source>
</evidence>
<dbReference type="Gene3D" id="3.40.395.10">
    <property type="entry name" value="Adenoviral Proteinase, Chain A"/>
    <property type="match status" value="1"/>
</dbReference>
<dbReference type="InterPro" id="IPR038765">
    <property type="entry name" value="Papain-like_cys_pep_sf"/>
</dbReference>
<feature type="compositionally biased region" description="Low complexity" evidence="1">
    <location>
        <begin position="681"/>
        <end position="725"/>
    </location>
</feature>
<evidence type="ECO:0000313" key="3">
    <source>
        <dbReference type="EMBL" id="KAK8235950.1"/>
    </source>
</evidence>
<keyword evidence="4" id="KW-1185">Reference proteome</keyword>
<comment type="caution">
    <text evidence="3">The sequence shown here is derived from an EMBL/GenBank/DDBJ whole genome shotgun (WGS) entry which is preliminary data.</text>
</comment>
<dbReference type="EMBL" id="JBBWRZ010000005">
    <property type="protein sequence ID" value="KAK8235950.1"/>
    <property type="molecule type" value="Genomic_DNA"/>
</dbReference>
<evidence type="ECO:0000256" key="2">
    <source>
        <dbReference type="SAM" id="Phobius"/>
    </source>
</evidence>
<dbReference type="Proteomes" id="UP001492380">
    <property type="component" value="Unassembled WGS sequence"/>
</dbReference>
<keyword evidence="2" id="KW-0472">Membrane</keyword>
<evidence type="ECO:0008006" key="5">
    <source>
        <dbReference type="Google" id="ProtNLM"/>
    </source>
</evidence>
<sequence>MANAGAYLRTQCPHRFYFPITENERRKLIVEAVLSSSEAITSSHRTNQEFALYHLDKWENENLRPDRFTGLDPDNRILRTKKDILLPWANKFYKDDALSDNEEPQLTLVHGRIDATTNTINIDHYIFGSVPLTQGKEDKLKGQVRSFLEGHWISFVESGTFNCSYTFKHVRKNSERIRQYLVAGIAFTLALGLQLTLNDFRCTKTDMQYADHVLMDVSNGTGSAKLIRALVTKINLTNDPWDANWIGPFGTTMDFGTHIVFDAHWQTVARNCSGCEVTNHCPGGSGTGIFGASQTCSRCTLVGHCSNCAVCPVASHCVPDITHEAKRGDLYYESFQAFNSELQPAMQIASTHRNRQTTRYELPWGAMLHDYHVILAIAAVTEAISLNGRGTQFGLYSQSVFDNAAIRVAQSNMAFGQRPPIYDARNRLFDVARQRRDLLLPVFRSNHISLAVVSNDGDRTFKLDAYDSLNVHGNIRVTHDNTRRSIQSMRWWTNDNQNNVPPGTRTKRVSTRQSDNWPCGLFTVLNAWSIALDLPLNHSIIPEHEPDRSRMHDVMEAIVHAVHGAIDCRTISQLLHSIQWVQPGSVVPRDRQFKRTMFLPSIEHLDEHHATVWAREKAREAGNPVPDDLYDDCLNCRVPYHCKDQNRRPIPFNVGARARRVRPNTQGANFPGRANPPPFLGPDGPGAANAAAVPDAPAPANTTAAPAAPAATNTTGANQPGTANNPITIGGSNQTGSAASNTGPAPANAQAAPAAPAALAATNATGASQPGTANNPTNGPVTRSKRPASSANNPTNGPITRSKRARLRAPTPSPRRNNNAPAATNTIAAPAASAAPAATNATGANQPGTANNPITIDGSNQPASSANNPTNATRPRRQRSARLRALTPPPLPPASSSESEESAEGG</sequence>
<organism evidence="3 4">
    <name type="scientific">Phyllosticta capitalensis</name>
    <dbReference type="NCBI Taxonomy" id="121624"/>
    <lineage>
        <taxon>Eukaryota</taxon>
        <taxon>Fungi</taxon>
        <taxon>Dikarya</taxon>
        <taxon>Ascomycota</taxon>
        <taxon>Pezizomycotina</taxon>
        <taxon>Dothideomycetes</taxon>
        <taxon>Dothideomycetes incertae sedis</taxon>
        <taxon>Botryosphaeriales</taxon>
        <taxon>Phyllostictaceae</taxon>
        <taxon>Phyllosticta</taxon>
    </lineage>
</organism>
<accession>A0ABR1YR85</accession>
<feature type="compositionally biased region" description="Polar residues" evidence="1">
    <location>
        <begin position="768"/>
        <end position="799"/>
    </location>
</feature>
<keyword evidence="2" id="KW-0812">Transmembrane</keyword>
<evidence type="ECO:0000313" key="4">
    <source>
        <dbReference type="Proteomes" id="UP001492380"/>
    </source>
</evidence>
<dbReference type="SUPFAM" id="SSF54001">
    <property type="entry name" value="Cysteine proteinases"/>
    <property type="match status" value="1"/>
</dbReference>
<proteinExistence type="predicted"/>
<feature type="compositionally biased region" description="Polar residues" evidence="1">
    <location>
        <begin position="726"/>
        <end position="740"/>
    </location>
</feature>